<accession>A0A849P456</accession>
<evidence type="ECO:0000313" key="2">
    <source>
        <dbReference type="EMBL" id="NOL52449.1"/>
    </source>
</evidence>
<feature type="compositionally biased region" description="Low complexity" evidence="1">
    <location>
        <begin position="107"/>
        <end position="120"/>
    </location>
</feature>
<organism evidence="2 3">
    <name type="scientific">Pelistega suis</name>
    <dbReference type="NCBI Taxonomy" id="1631957"/>
    <lineage>
        <taxon>Bacteria</taxon>
        <taxon>Pseudomonadati</taxon>
        <taxon>Pseudomonadota</taxon>
        <taxon>Betaproteobacteria</taxon>
        <taxon>Burkholderiales</taxon>
        <taxon>Alcaligenaceae</taxon>
        <taxon>Pelistega</taxon>
    </lineage>
</organism>
<dbReference type="Proteomes" id="UP000537862">
    <property type="component" value="Unassembled WGS sequence"/>
</dbReference>
<dbReference type="EMBL" id="JABGBN010000009">
    <property type="protein sequence ID" value="NOL52449.1"/>
    <property type="molecule type" value="Genomic_DNA"/>
</dbReference>
<name>A0A849P456_9BURK</name>
<feature type="compositionally biased region" description="Low complexity" evidence="1">
    <location>
        <begin position="136"/>
        <end position="149"/>
    </location>
</feature>
<feature type="compositionally biased region" description="Polar residues" evidence="1">
    <location>
        <begin position="150"/>
        <end position="187"/>
    </location>
</feature>
<reference evidence="2 3" key="1">
    <citation type="submission" date="2020-05" db="EMBL/GenBank/DDBJ databases">
        <authorList>
            <person name="Niu N."/>
        </authorList>
    </citation>
    <scope>NUCLEOTIDE SEQUENCE [LARGE SCALE GENOMIC DNA]</scope>
    <source>
        <strain evidence="2 3">3340-03</strain>
    </source>
</reference>
<feature type="region of interest" description="Disordered" evidence="1">
    <location>
        <begin position="33"/>
        <end position="187"/>
    </location>
</feature>
<proteinExistence type="predicted"/>
<sequence>MSKRATNIVLLLVSISIILFIVNAFYSAFTREHRVPSNEPTPSSTVSGEITGTTPVPPPSTTESTPSTIPTENIPDTQTTESTNEEAGKVLEENPTLREALPPVPEAPAATESTTSSSSTRRFRPINSNDEAIPLNNGNVRNNDGANSNFPTPSSGNSRFPTPSNSGNSNFPTPSQGSNNSFPAPIN</sequence>
<dbReference type="RefSeq" id="WP_171681136.1">
    <property type="nucleotide sequence ID" value="NZ_JABGBN010000009.1"/>
</dbReference>
<feature type="compositionally biased region" description="Polar residues" evidence="1">
    <location>
        <begin position="38"/>
        <end position="50"/>
    </location>
</feature>
<evidence type="ECO:0000313" key="3">
    <source>
        <dbReference type="Proteomes" id="UP000537862"/>
    </source>
</evidence>
<feature type="compositionally biased region" description="Low complexity" evidence="1">
    <location>
        <begin position="61"/>
        <end position="71"/>
    </location>
</feature>
<keyword evidence="3" id="KW-1185">Reference proteome</keyword>
<gene>
    <name evidence="2" type="ORF">HKX39_09760</name>
</gene>
<feature type="compositionally biased region" description="Basic and acidic residues" evidence="1">
    <location>
        <begin position="86"/>
        <end position="96"/>
    </location>
</feature>
<protein>
    <submittedName>
        <fullName evidence="2">Uncharacterized protein</fullName>
    </submittedName>
</protein>
<evidence type="ECO:0000256" key="1">
    <source>
        <dbReference type="SAM" id="MobiDB-lite"/>
    </source>
</evidence>
<comment type="caution">
    <text evidence="2">The sequence shown here is derived from an EMBL/GenBank/DDBJ whole genome shotgun (WGS) entry which is preliminary data.</text>
</comment>
<dbReference type="AlphaFoldDB" id="A0A849P456"/>